<dbReference type="GO" id="GO:0043565">
    <property type="term" value="F:sequence-specific DNA binding"/>
    <property type="evidence" value="ECO:0007669"/>
    <property type="project" value="InterPro"/>
</dbReference>
<keyword evidence="1" id="KW-0805">Transcription regulation</keyword>
<dbReference type="GO" id="GO:0003700">
    <property type="term" value="F:DNA-binding transcription factor activity"/>
    <property type="evidence" value="ECO:0007669"/>
    <property type="project" value="InterPro"/>
</dbReference>
<evidence type="ECO:0000256" key="1">
    <source>
        <dbReference type="ARBA" id="ARBA00023015"/>
    </source>
</evidence>
<dbReference type="PANTHER" id="PTHR46796">
    <property type="entry name" value="HTH-TYPE TRANSCRIPTIONAL ACTIVATOR RHAS-RELATED"/>
    <property type="match status" value="1"/>
</dbReference>
<dbReference type="STRING" id="1619308.B5808_03445"/>
<dbReference type="EMBL" id="CP020715">
    <property type="protein sequence ID" value="ARJ07179.1"/>
    <property type="molecule type" value="Genomic_DNA"/>
</dbReference>
<dbReference type="InterPro" id="IPR018060">
    <property type="entry name" value="HTH_AraC"/>
</dbReference>
<keyword evidence="2" id="KW-0238">DNA-binding</keyword>
<keyword evidence="3" id="KW-0804">Transcription</keyword>
<evidence type="ECO:0000256" key="2">
    <source>
        <dbReference type="ARBA" id="ARBA00023125"/>
    </source>
</evidence>
<feature type="domain" description="HTH araC/xylS-type" evidence="4">
    <location>
        <begin position="204"/>
        <end position="302"/>
    </location>
</feature>
<dbReference type="InterPro" id="IPR011051">
    <property type="entry name" value="RmlC_Cupin_sf"/>
</dbReference>
<organism evidence="5 6">
    <name type="scientific">Cnuibacter physcomitrellae</name>
    <dbReference type="NCBI Taxonomy" id="1619308"/>
    <lineage>
        <taxon>Bacteria</taxon>
        <taxon>Bacillati</taxon>
        <taxon>Actinomycetota</taxon>
        <taxon>Actinomycetes</taxon>
        <taxon>Micrococcales</taxon>
        <taxon>Microbacteriaceae</taxon>
        <taxon>Cnuibacter</taxon>
    </lineage>
</organism>
<evidence type="ECO:0000313" key="6">
    <source>
        <dbReference type="Proteomes" id="UP000192775"/>
    </source>
</evidence>
<proteinExistence type="predicted"/>
<gene>
    <name evidence="5" type="ORF">B5808_03445</name>
</gene>
<evidence type="ECO:0000313" key="5">
    <source>
        <dbReference type="EMBL" id="ARJ07179.1"/>
    </source>
</evidence>
<protein>
    <recommendedName>
        <fullName evidence="4">HTH araC/xylS-type domain-containing protein</fullName>
    </recommendedName>
</protein>
<dbReference type="KEGG" id="cphy:B5808_03445"/>
<dbReference type="Gene3D" id="1.10.10.60">
    <property type="entry name" value="Homeodomain-like"/>
    <property type="match status" value="1"/>
</dbReference>
<dbReference type="PROSITE" id="PS01124">
    <property type="entry name" value="HTH_ARAC_FAMILY_2"/>
    <property type="match status" value="1"/>
</dbReference>
<keyword evidence="6" id="KW-1185">Reference proteome</keyword>
<reference evidence="5 6" key="1">
    <citation type="submission" date="2017-04" db="EMBL/GenBank/DDBJ databases">
        <authorList>
            <person name="Afonso C.L."/>
            <person name="Miller P.J."/>
            <person name="Scott M.A."/>
            <person name="Spackman E."/>
            <person name="Goraichik I."/>
            <person name="Dimitrov K.M."/>
            <person name="Suarez D.L."/>
            <person name="Swayne D.E."/>
        </authorList>
    </citation>
    <scope>NUCLEOTIDE SEQUENCE [LARGE SCALE GENOMIC DNA]</scope>
    <source>
        <strain evidence="6">XA(T)</strain>
    </source>
</reference>
<dbReference type="InterPro" id="IPR009057">
    <property type="entry name" value="Homeodomain-like_sf"/>
</dbReference>
<dbReference type="Pfam" id="PF12833">
    <property type="entry name" value="HTH_18"/>
    <property type="match status" value="1"/>
</dbReference>
<dbReference type="Proteomes" id="UP000192775">
    <property type="component" value="Chromosome"/>
</dbReference>
<dbReference type="InterPro" id="IPR035418">
    <property type="entry name" value="AraC-bd_2"/>
</dbReference>
<dbReference type="SUPFAM" id="SSF46689">
    <property type="entry name" value="Homeodomain-like"/>
    <property type="match status" value="1"/>
</dbReference>
<dbReference type="Pfam" id="PF14525">
    <property type="entry name" value="AraC_binding_2"/>
    <property type="match status" value="1"/>
</dbReference>
<dbReference type="InterPro" id="IPR050204">
    <property type="entry name" value="AraC_XylS_family_regulators"/>
</dbReference>
<dbReference type="SMART" id="SM00342">
    <property type="entry name" value="HTH_ARAC"/>
    <property type="match status" value="1"/>
</dbReference>
<evidence type="ECO:0000256" key="3">
    <source>
        <dbReference type="ARBA" id="ARBA00023163"/>
    </source>
</evidence>
<dbReference type="AlphaFoldDB" id="A0A1X9LV59"/>
<dbReference type="SUPFAM" id="SSF51182">
    <property type="entry name" value="RmlC-like cupins"/>
    <property type="match status" value="1"/>
</dbReference>
<name>A0A1X9LV59_9MICO</name>
<dbReference type="PANTHER" id="PTHR46796:SF6">
    <property type="entry name" value="ARAC SUBFAMILY"/>
    <property type="match status" value="1"/>
</dbReference>
<sequence>MVELPANPSCVLVQMQATTLSETAVYRRMRRHSLGDVAVAQIASVPQDVVALLDEVPPTALESTQLQLVHSGSLILEQDGEQTLYSAGDIAVYDASRPFAFRYPEEFRTSIVQVPLRILGGSGPGSGSAPGPGPGPDGAGVGWSGRPYAIRGGTASIGRRLLGDELRTISTASSARVIEAARLLLAEHATLRRVDRVLPGHLVAAVREHVRLHLADPHLSAATIAARFHVSLRSLFAAFEHEDESLGALVRRERIAAARHLLLGTDLGVADIASSVGYTDTTAFIRAWRAATGSTPGRWRRHRG</sequence>
<accession>A0A1X9LV59</accession>
<evidence type="ECO:0000259" key="4">
    <source>
        <dbReference type="PROSITE" id="PS01124"/>
    </source>
</evidence>